<evidence type="ECO:0000256" key="1">
    <source>
        <dbReference type="SAM" id="MobiDB-lite"/>
    </source>
</evidence>
<name>A0A8D8BQI3_CULPI</name>
<feature type="compositionally biased region" description="Basic residues" evidence="1">
    <location>
        <begin position="135"/>
        <end position="157"/>
    </location>
</feature>
<protein>
    <submittedName>
        <fullName evidence="2">(northern house mosquito) hypothetical protein</fullName>
    </submittedName>
</protein>
<feature type="region of interest" description="Disordered" evidence="1">
    <location>
        <begin position="103"/>
        <end position="161"/>
    </location>
</feature>
<proteinExistence type="predicted"/>
<evidence type="ECO:0000313" key="2">
    <source>
        <dbReference type="EMBL" id="CAG6479911.1"/>
    </source>
</evidence>
<reference evidence="2" key="1">
    <citation type="submission" date="2021-05" db="EMBL/GenBank/DDBJ databases">
        <authorList>
            <person name="Alioto T."/>
            <person name="Alioto T."/>
            <person name="Gomez Garrido J."/>
        </authorList>
    </citation>
    <scope>NUCLEOTIDE SEQUENCE</scope>
</reference>
<organism evidence="2">
    <name type="scientific">Culex pipiens</name>
    <name type="common">House mosquito</name>
    <dbReference type="NCBI Taxonomy" id="7175"/>
    <lineage>
        <taxon>Eukaryota</taxon>
        <taxon>Metazoa</taxon>
        <taxon>Ecdysozoa</taxon>
        <taxon>Arthropoda</taxon>
        <taxon>Hexapoda</taxon>
        <taxon>Insecta</taxon>
        <taxon>Pterygota</taxon>
        <taxon>Neoptera</taxon>
        <taxon>Endopterygota</taxon>
        <taxon>Diptera</taxon>
        <taxon>Nematocera</taxon>
        <taxon>Culicoidea</taxon>
        <taxon>Culicidae</taxon>
        <taxon>Culicinae</taxon>
        <taxon>Culicini</taxon>
        <taxon>Culex</taxon>
        <taxon>Culex</taxon>
    </lineage>
</organism>
<dbReference type="AlphaFoldDB" id="A0A8D8BQI3"/>
<accession>A0A8D8BQI3</accession>
<dbReference type="EMBL" id="HBUE01087188">
    <property type="protein sequence ID" value="CAG6479911.1"/>
    <property type="molecule type" value="Transcribed_RNA"/>
</dbReference>
<dbReference type="EMBL" id="HBUE01087190">
    <property type="protein sequence ID" value="CAG6479915.1"/>
    <property type="molecule type" value="Transcribed_RNA"/>
</dbReference>
<sequence length="173" mass="20506">MTTIKCRPHLASEGTTRNTWRPIRRTRIIVFASTAIDSTTCAMTKARTAIVPRRKTCHTHHVAVQARRRCHARTRDLPESNRTVIPKMKARLIKPRPQTKIKTASVTSRNKLSRTRRKHNRPFRKLNHQASNRKSNAKRMHQRKKRRRWKSRLKPRCSPRPLWLPAMYRTTRP</sequence>
<feature type="compositionally biased region" description="Basic residues" evidence="1">
    <location>
        <begin position="111"/>
        <end position="127"/>
    </location>
</feature>